<accession>A0A0A0RNC7</accession>
<reference evidence="1 2" key="1">
    <citation type="submission" date="2014-07" db="EMBL/GenBank/DDBJ databases">
        <title>Complete Genome of Bacillus megaterium Myophage Moonbeam.</title>
        <authorList>
            <person name="Cadungog J.N."/>
            <person name="Khatemi B.E."/>
            <person name="Hernandez A.C."/>
            <person name="Everett G.F.K."/>
        </authorList>
    </citation>
    <scope>NUCLEOTIDE SEQUENCE [LARGE SCALE GENOMIC DNA]</scope>
</reference>
<dbReference type="EMBL" id="KM236246">
    <property type="protein sequence ID" value="AIW03492.1"/>
    <property type="molecule type" value="Genomic_DNA"/>
</dbReference>
<dbReference type="Proteomes" id="UP000030207">
    <property type="component" value="Segment"/>
</dbReference>
<protein>
    <submittedName>
        <fullName evidence="1">Uncharacterized protein</fullName>
    </submittedName>
</protein>
<evidence type="ECO:0000313" key="1">
    <source>
        <dbReference type="EMBL" id="AIW03492.1"/>
    </source>
</evidence>
<dbReference type="KEGG" id="vg:24608069"/>
<proteinExistence type="predicted"/>
<keyword evidence="2" id="KW-1185">Reference proteome</keyword>
<name>A0A0A0RNC7_9CAUD</name>
<gene>
    <name evidence="1" type="ORF">CPT_Moonbeam94</name>
</gene>
<dbReference type="RefSeq" id="YP_009151657.1">
    <property type="nucleotide sequence ID" value="NC_027374.1"/>
</dbReference>
<sequence>MMTRERAIAELDRIHDLYSLPEENDTVKRVNKFVLELAEIIYQTTKNPLQTAYVTQEEYDEVKKHCQAVEEKKRLRDRNYFDISFGGKYKPCYGIDTPWGFVTIEVEEKQND</sequence>
<dbReference type="OrthoDB" id="33587at10239"/>
<dbReference type="GeneID" id="24608069"/>
<organism evidence="1 2">
    <name type="scientific">Bacillus phage Moonbeam</name>
    <dbReference type="NCBI Taxonomy" id="1540091"/>
    <lineage>
        <taxon>Viruses</taxon>
        <taxon>Duplodnaviria</taxon>
        <taxon>Heunggongvirae</taxon>
        <taxon>Uroviricota</taxon>
        <taxon>Caudoviricetes</taxon>
        <taxon>Herelleviridae</taxon>
        <taxon>Bastillevirinae</taxon>
        <taxon>Moonbeamvirus</taxon>
        <taxon>Moonbeamvirus moonbeam</taxon>
    </lineage>
</organism>
<evidence type="ECO:0000313" key="2">
    <source>
        <dbReference type="Proteomes" id="UP000030207"/>
    </source>
</evidence>